<protein>
    <submittedName>
        <fullName evidence="6">3-keto-5-aminohexanoate cleavage protein</fullName>
    </submittedName>
</protein>
<proteinExistence type="predicted"/>
<dbReference type="Pfam" id="PF20913">
    <property type="entry name" value="ObcA_N"/>
    <property type="match status" value="1"/>
</dbReference>
<evidence type="ECO:0000313" key="6">
    <source>
        <dbReference type="EMBL" id="QPQ91341.1"/>
    </source>
</evidence>
<evidence type="ECO:0000256" key="3">
    <source>
        <dbReference type="ARBA" id="ARBA00022723"/>
    </source>
</evidence>
<dbReference type="PANTHER" id="PTHR37418">
    <property type="entry name" value="3-KETO-5-AMINOHEXANOATE CLEAVAGE ENZYME-RELATED"/>
    <property type="match status" value="1"/>
</dbReference>
<comment type="cofactor">
    <cofactor evidence="1">
        <name>Zn(2+)</name>
        <dbReference type="ChEBI" id="CHEBI:29105"/>
    </cofactor>
</comment>
<dbReference type="GO" id="GO:0043720">
    <property type="term" value="F:3-keto-5-aminohexanoate cleavage activity"/>
    <property type="evidence" value="ECO:0007669"/>
    <property type="project" value="InterPro"/>
</dbReference>
<sequence length="540" mass="59118">MTSLYITAAPIGAVPKFLDPFEATFIPSFLLEGFFDADRCASIAADLKTDGWEVVPAGGRLLQVGHAQPIDERLLAGNAQAATIRQALEAARWTRRDGAWHPPRLAAPNAAHFPKPWLAALSNKLARRIVLQLTTYGWIVSEQGDLLWEHERQHHYLPPALIEAIEKESPALLKNMEEAGWIACAAGYWQAGKARSPYLPITPEAITEETIRSMRAGAAVVHLHTRDLSDRRRIEIPGLGVVTVGSQRNQIVLDDYDAIVPMVKKREPAAILNLSTSVRGDRHGARSKLRRAHLKFYDDVGSAPEVASLSPAAVVFQGGGGYDNAPDFLDAQFDHFERVGTRPEVEVFNHAIVDNATSLYRDRLLRTGKPVLFMLVAGVDQYRRDPITGEVEDDSLIARVVREEISSLLADESADSHRRAVELAIGQLRPVVERLRASFPVSKISILLPGPMQNLLVDVALGLGLDGIRVGLEDGLTVNDARVPGGVRKARGTWEQVSLVREELLGRGATILTAAQVRDMFGLGIKPAARRERDPQTAAG</sequence>
<reference evidence="7" key="2">
    <citation type="submission" date="2022-06" db="EMBL/GenBank/DDBJ databases">
        <title>Draft genome sequence of Burkholderia glumae strain GR20004 isolated from rice panicle showing bacterial panicle blight.</title>
        <authorList>
            <person name="Choi S.Y."/>
            <person name="Lee Y.H."/>
        </authorList>
    </citation>
    <scope>NUCLEOTIDE SEQUENCE</scope>
    <source>
        <strain evidence="7">GR20004</strain>
    </source>
</reference>
<evidence type="ECO:0000313" key="9">
    <source>
        <dbReference type="Proteomes" id="UP001056386"/>
    </source>
</evidence>
<name>A0AAP9XYY1_BURGL</name>
<dbReference type="GO" id="GO:0046872">
    <property type="term" value="F:metal ion binding"/>
    <property type="evidence" value="ECO:0007669"/>
    <property type="project" value="UniProtKB-KW"/>
</dbReference>
<dbReference type="PANTHER" id="PTHR37418:SF2">
    <property type="entry name" value="3-KETO-5-AMINOHEXANOATE CLEAVAGE ENZYME"/>
    <property type="match status" value="1"/>
</dbReference>
<dbReference type="Proteomes" id="UP001056386">
    <property type="component" value="Chromosome 2"/>
</dbReference>
<gene>
    <name evidence="6" type="ORF">I6H06_06935</name>
    <name evidence="7" type="ORF">NFI99_09780</name>
</gene>
<dbReference type="RefSeq" id="WP_015877888.1">
    <property type="nucleotide sequence ID" value="NZ_CP021075.1"/>
</dbReference>
<dbReference type="InterPro" id="IPR008567">
    <property type="entry name" value="BKACE"/>
</dbReference>
<keyword evidence="9" id="KW-1185">Reference proteome</keyword>
<evidence type="ECO:0000313" key="7">
    <source>
        <dbReference type="EMBL" id="USS42481.1"/>
    </source>
</evidence>
<accession>A0AAP9XYY1</accession>
<evidence type="ECO:0000256" key="1">
    <source>
        <dbReference type="ARBA" id="ARBA00001947"/>
    </source>
</evidence>
<dbReference type="InterPro" id="IPR013785">
    <property type="entry name" value="Aldolase_TIM"/>
</dbReference>
<keyword evidence="4" id="KW-0862">Zinc</keyword>
<evidence type="ECO:0000259" key="5">
    <source>
        <dbReference type="Pfam" id="PF20913"/>
    </source>
</evidence>
<dbReference type="Pfam" id="PF05853">
    <property type="entry name" value="BKACE"/>
    <property type="match status" value="1"/>
</dbReference>
<reference evidence="6 8" key="1">
    <citation type="submission" date="2020-12" db="EMBL/GenBank/DDBJ databases">
        <title>FDA dAtabase for Regulatory Grade micrObial Sequences (FDA-ARGOS): Supporting development and validation of Infectious Disease Dx tests.</title>
        <authorList>
            <person name="Minogue T."/>
            <person name="Wolcott M."/>
            <person name="Wasieloski L."/>
            <person name="Aguilar W."/>
            <person name="Moore D."/>
            <person name="Jaissle J."/>
            <person name="Tallon L."/>
            <person name="Sadzewicz L."/>
            <person name="Zhao X."/>
            <person name="Boylan J."/>
            <person name="Ott S."/>
            <person name="Bowen H."/>
            <person name="Vavikolanu K."/>
            <person name="Mehta A."/>
            <person name="Aluvathingal J."/>
            <person name="Nadendla S."/>
            <person name="Yan Y."/>
            <person name="Sichtig H."/>
        </authorList>
    </citation>
    <scope>NUCLEOTIDE SEQUENCE [LARGE SCALE GENOMIC DNA]</scope>
    <source>
        <strain evidence="6 8">FDAARGOS_949</strain>
    </source>
</reference>
<dbReference type="InterPro" id="IPR048877">
    <property type="entry name" value="ObcA_N"/>
</dbReference>
<dbReference type="EMBL" id="CP099583">
    <property type="protein sequence ID" value="USS42481.1"/>
    <property type="molecule type" value="Genomic_DNA"/>
</dbReference>
<dbReference type="Proteomes" id="UP000594892">
    <property type="component" value="Chromosome 1"/>
</dbReference>
<dbReference type="AlphaFoldDB" id="A0AAP9XYY1"/>
<evidence type="ECO:0000256" key="2">
    <source>
        <dbReference type="ARBA" id="ARBA00022679"/>
    </source>
</evidence>
<evidence type="ECO:0000256" key="4">
    <source>
        <dbReference type="ARBA" id="ARBA00022833"/>
    </source>
</evidence>
<dbReference type="EMBL" id="CP065600">
    <property type="protein sequence ID" value="QPQ91341.1"/>
    <property type="molecule type" value="Genomic_DNA"/>
</dbReference>
<organism evidence="6 8">
    <name type="scientific">Burkholderia glumae</name>
    <name type="common">Pseudomonas glumae</name>
    <dbReference type="NCBI Taxonomy" id="337"/>
    <lineage>
        <taxon>Bacteria</taxon>
        <taxon>Pseudomonadati</taxon>
        <taxon>Pseudomonadota</taxon>
        <taxon>Betaproteobacteria</taxon>
        <taxon>Burkholderiales</taxon>
        <taxon>Burkholderiaceae</taxon>
        <taxon>Burkholderia</taxon>
    </lineage>
</organism>
<keyword evidence="2" id="KW-0808">Transferase</keyword>
<evidence type="ECO:0000313" key="8">
    <source>
        <dbReference type="Proteomes" id="UP000594892"/>
    </source>
</evidence>
<feature type="domain" description="Oxalate Biosynthetic Component A N-terminal" evidence="5">
    <location>
        <begin position="37"/>
        <end position="181"/>
    </location>
</feature>
<dbReference type="Gene3D" id="3.20.20.70">
    <property type="entry name" value="Aldolase class I"/>
    <property type="match status" value="1"/>
</dbReference>
<keyword evidence="3" id="KW-0479">Metal-binding</keyword>